<dbReference type="RefSeq" id="WP_167543733.1">
    <property type="nucleotide sequence ID" value="NZ_FXAC01000008.1"/>
</dbReference>
<dbReference type="Proteomes" id="UP000192929">
    <property type="component" value="Unassembled WGS sequence"/>
</dbReference>
<feature type="compositionally biased region" description="Basic and acidic residues" evidence="1">
    <location>
        <begin position="12"/>
        <end position="22"/>
    </location>
</feature>
<proteinExistence type="predicted"/>
<dbReference type="EMBL" id="FXAC01000008">
    <property type="protein sequence ID" value="SMF08703.1"/>
    <property type="molecule type" value="Genomic_DNA"/>
</dbReference>
<evidence type="ECO:0000313" key="2">
    <source>
        <dbReference type="EMBL" id="SMF08703.1"/>
    </source>
</evidence>
<evidence type="ECO:0000313" key="3">
    <source>
        <dbReference type="Proteomes" id="UP000192929"/>
    </source>
</evidence>
<accession>A0A1X7D546</accession>
<feature type="region of interest" description="Disordered" evidence="1">
    <location>
        <begin position="1"/>
        <end position="55"/>
    </location>
</feature>
<keyword evidence="3" id="KW-1185">Reference proteome</keyword>
<reference evidence="3" key="1">
    <citation type="submission" date="2017-04" db="EMBL/GenBank/DDBJ databases">
        <authorList>
            <person name="Varghese N."/>
            <person name="Submissions S."/>
        </authorList>
    </citation>
    <scope>NUCLEOTIDE SEQUENCE [LARGE SCALE GENOMIC DNA]</scope>
    <source>
        <strain evidence="3">NIO-1021</strain>
    </source>
</reference>
<dbReference type="AlphaFoldDB" id="A0A1X7D546"/>
<sequence>MAEKNPANAGEESIKMSPHEESAALGQETQTDAEPADEGVGAMTDNKGDEPATEN</sequence>
<gene>
    <name evidence="2" type="ORF">SAMN06296028_10889</name>
</gene>
<organism evidence="2 3">
    <name type="scientific">Kocuria marina subsp. indica</name>
    <dbReference type="NCBI Taxonomy" id="1049583"/>
    <lineage>
        <taxon>Bacteria</taxon>
        <taxon>Bacillati</taxon>
        <taxon>Actinomycetota</taxon>
        <taxon>Actinomycetes</taxon>
        <taxon>Micrococcales</taxon>
        <taxon>Micrococcaceae</taxon>
        <taxon>Kocuria</taxon>
    </lineage>
</organism>
<feature type="compositionally biased region" description="Basic and acidic residues" evidence="1">
    <location>
        <begin position="46"/>
        <end position="55"/>
    </location>
</feature>
<protein>
    <submittedName>
        <fullName evidence="2">Uncharacterized protein</fullName>
    </submittedName>
</protein>
<evidence type="ECO:0000256" key="1">
    <source>
        <dbReference type="SAM" id="MobiDB-lite"/>
    </source>
</evidence>
<name>A0A1X7D546_9MICC</name>